<dbReference type="Pfam" id="PF00657">
    <property type="entry name" value="Lipase_GDSL"/>
    <property type="match status" value="1"/>
</dbReference>
<proteinExistence type="inferred from homology"/>
<dbReference type="InterPro" id="IPR001087">
    <property type="entry name" value="GDSL"/>
</dbReference>
<evidence type="ECO:0000256" key="3">
    <source>
        <dbReference type="ARBA" id="ARBA00022525"/>
    </source>
</evidence>
<evidence type="ECO:0000256" key="2">
    <source>
        <dbReference type="ARBA" id="ARBA00008668"/>
    </source>
</evidence>
<keyword evidence="3" id="KW-0964">Secreted</keyword>
<dbReference type="InterPro" id="IPR051238">
    <property type="entry name" value="GDSL_esterase/lipase"/>
</dbReference>
<keyword evidence="9" id="KW-1185">Reference proteome</keyword>
<keyword evidence="4" id="KW-0732">Signal</keyword>
<comment type="similarity">
    <text evidence="2">Belongs to the 'GDSL' lipolytic enzyme family.</text>
</comment>
<protein>
    <submittedName>
        <fullName evidence="8">GDSL esterase/lipase</fullName>
    </submittedName>
</protein>
<dbReference type="GO" id="GO:0005576">
    <property type="term" value="C:extracellular region"/>
    <property type="evidence" value="ECO:0007669"/>
    <property type="project" value="UniProtKB-SubCell"/>
</dbReference>
<dbReference type="GO" id="GO:0016787">
    <property type="term" value="F:hydrolase activity"/>
    <property type="evidence" value="ECO:0007669"/>
    <property type="project" value="UniProtKB-KW"/>
</dbReference>
<gene>
    <name evidence="8" type="ORF">Adt_25823</name>
</gene>
<evidence type="ECO:0000256" key="7">
    <source>
        <dbReference type="ARBA" id="ARBA00023098"/>
    </source>
</evidence>
<dbReference type="Proteomes" id="UP001604336">
    <property type="component" value="Unassembled WGS sequence"/>
</dbReference>
<dbReference type="PANTHER" id="PTHR45650:SF8">
    <property type="entry name" value="GDSL ESTERASE_LIPASE"/>
    <property type="match status" value="1"/>
</dbReference>
<keyword evidence="7" id="KW-0443">Lipid metabolism</keyword>
<evidence type="ECO:0000256" key="1">
    <source>
        <dbReference type="ARBA" id="ARBA00004613"/>
    </source>
</evidence>
<evidence type="ECO:0000256" key="6">
    <source>
        <dbReference type="ARBA" id="ARBA00022963"/>
    </source>
</evidence>
<evidence type="ECO:0000313" key="8">
    <source>
        <dbReference type="EMBL" id="KAL2490195.1"/>
    </source>
</evidence>
<organism evidence="8 9">
    <name type="scientific">Abeliophyllum distichum</name>
    <dbReference type="NCBI Taxonomy" id="126358"/>
    <lineage>
        <taxon>Eukaryota</taxon>
        <taxon>Viridiplantae</taxon>
        <taxon>Streptophyta</taxon>
        <taxon>Embryophyta</taxon>
        <taxon>Tracheophyta</taxon>
        <taxon>Spermatophyta</taxon>
        <taxon>Magnoliopsida</taxon>
        <taxon>eudicotyledons</taxon>
        <taxon>Gunneridae</taxon>
        <taxon>Pentapetalae</taxon>
        <taxon>asterids</taxon>
        <taxon>lamiids</taxon>
        <taxon>Lamiales</taxon>
        <taxon>Oleaceae</taxon>
        <taxon>Forsythieae</taxon>
        <taxon>Abeliophyllum</taxon>
    </lineage>
</organism>
<sequence>MLGAFNEGLKSLVNIMNNGTHPGAIFVCGNSYGVIGDILNNPSRFGFRVVDRGCCSIGRNQGQITCLPFVTPCYNRNQYVFWDAFHPTQAVDAIVAQRAYAGPPSDCHPMNVQQLALINF</sequence>
<name>A0ABD1RP67_9LAMI</name>
<evidence type="ECO:0000256" key="4">
    <source>
        <dbReference type="ARBA" id="ARBA00022729"/>
    </source>
</evidence>
<dbReference type="InterPro" id="IPR036514">
    <property type="entry name" value="SGNH_hydro_sf"/>
</dbReference>
<dbReference type="Gene3D" id="3.40.50.1110">
    <property type="entry name" value="SGNH hydrolase"/>
    <property type="match status" value="1"/>
</dbReference>
<dbReference type="GO" id="GO:0016042">
    <property type="term" value="P:lipid catabolic process"/>
    <property type="evidence" value="ECO:0007669"/>
    <property type="project" value="UniProtKB-KW"/>
</dbReference>
<evidence type="ECO:0000256" key="5">
    <source>
        <dbReference type="ARBA" id="ARBA00022801"/>
    </source>
</evidence>
<keyword evidence="5" id="KW-0378">Hydrolase</keyword>
<keyword evidence="6" id="KW-0442">Lipid degradation</keyword>
<comment type="caution">
    <text evidence="8">The sequence shown here is derived from an EMBL/GenBank/DDBJ whole genome shotgun (WGS) entry which is preliminary data.</text>
</comment>
<evidence type="ECO:0000313" key="9">
    <source>
        <dbReference type="Proteomes" id="UP001604336"/>
    </source>
</evidence>
<reference evidence="9" key="1">
    <citation type="submission" date="2024-07" db="EMBL/GenBank/DDBJ databases">
        <title>Two chromosome-level genome assemblies of Korean endemic species Abeliophyllum distichum and Forsythia ovata (Oleaceae).</title>
        <authorList>
            <person name="Jang H."/>
        </authorList>
    </citation>
    <scope>NUCLEOTIDE SEQUENCE [LARGE SCALE GENOMIC DNA]</scope>
</reference>
<dbReference type="EMBL" id="JBFOLK010000008">
    <property type="protein sequence ID" value="KAL2490195.1"/>
    <property type="molecule type" value="Genomic_DNA"/>
</dbReference>
<accession>A0ABD1RP67</accession>
<dbReference type="AlphaFoldDB" id="A0ABD1RP67"/>
<comment type="subcellular location">
    <subcellularLocation>
        <location evidence="1">Secreted</location>
    </subcellularLocation>
</comment>
<dbReference type="PANTHER" id="PTHR45650">
    <property type="entry name" value="GDSL-LIKE LIPASE/ACYLHYDROLASE-RELATED"/>
    <property type="match status" value="1"/>
</dbReference>